<organism evidence="7 8">
    <name type="scientific">Sarocladium strictum</name>
    <name type="common">Black bundle disease fungus</name>
    <name type="synonym">Acremonium strictum</name>
    <dbReference type="NCBI Taxonomy" id="5046"/>
    <lineage>
        <taxon>Eukaryota</taxon>
        <taxon>Fungi</taxon>
        <taxon>Dikarya</taxon>
        <taxon>Ascomycota</taxon>
        <taxon>Pezizomycotina</taxon>
        <taxon>Sordariomycetes</taxon>
        <taxon>Hypocreomycetidae</taxon>
        <taxon>Hypocreales</taxon>
        <taxon>Sarocladiaceae</taxon>
        <taxon>Sarocladium</taxon>
    </lineage>
</organism>
<keyword evidence="3" id="KW-0804">Transcription</keyword>
<dbReference type="SUPFAM" id="SSF57959">
    <property type="entry name" value="Leucine zipper domain"/>
    <property type="match status" value="1"/>
</dbReference>
<dbReference type="PROSITE" id="PS50217">
    <property type="entry name" value="BZIP"/>
    <property type="match status" value="1"/>
</dbReference>
<evidence type="ECO:0000259" key="6">
    <source>
        <dbReference type="PROSITE" id="PS50217"/>
    </source>
</evidence>
<proteinExistence type="predicted"/>
<feature type="region of interest" description="Disordered" evidence="5">
    <location>
        <begin position="192"/>
        <end position="211"/>
    </location>
</feature>
<evidence type="ECO:0000313" key="7">
    <source>
        <dbReference type="EMBL" id="KAK0383038.1"/>
    </source>
</evidence>
<dbReference type="Proteomes" id="UP001175261">
    <property type="component" value="Unassembled WGS sequence"/>
</dbReference>
<feature type="compositionally biased region" description="Acidic residues" evidence="5">
    <location>
        <begin position="137"/>
        <end position="152"/>
    </location>
</feature>
<dbReference type="EMBL" id="JAPDFR010000009">
    <property type="protein sequence ID" value="KAK0383038.1"/>
    <property type="molecule type" value="Genomic_DNA"/>
</dbReference>
<dbReference type="InterPro" id="IPR046347">
    <property type="entry name" value="bZIP_sf"/>
</dbReference>
<dbReference type="InterPro" id="IPR051027">
    <property type="entry name" value="bZIP_transcription_factors"/>
</dbReference>
<keyword evidence="8" id="KW-1185">Reference proteome</keyword>
<dbReference type="PROSITE" id="PS00036">
    <property type="entry name" value="BZIP_BASIC"/>
    <property type="match status" value="1"/>
</dbReference>
<keyword evidence="4" id="KW-0539">Nucleus</keyword>
<feature type="region of interest" description="Disordered" evidence="5">
    <location>
        <begin position="260"/>
        <end position="326"/>
    </location>
</feature>
<feature type="region of interest" description="Disordered" evidence="5">
    <location>
        <begin position="65"/>
        <end position="185"/>
    </location>
</feature>
<accession>A0AA39GAD1</accession>
<keyword evidence="2" id="KW-0805">Transcription regulation</keyword>
<sequence length="417" mass="44127">MPNLAATLPGSPEAFFDAALGHSDMVSSAAAAAFEDSNLGFANCSQPEASNTDLASALMCHTEITAPDPSSSSSSSTLTTSRKTTTTKRRQTQPKVKEKQVKGRLSQQDAKPAKTEVKRRTRKAPKKPPATTVAKEYEEEEEEAQVVEVVEEGVDHDNRSPNLPAGNDGEHHHPALQSERHKIMERNRVAATKCRTRKRSETSRLASYEQEVEEKHRHLTAQRDALQHEAYVIKTQLLQHTNCECVLIQKYIASEAKKSVDKMTGGGGGSSSAGSGGGGGGGGEASIGTATATARSGEDGSISTPDWQVSTSSTSTVADSTKMQSPLTGLPGDGTMMAWTAGLMAAASSSSSSNAMPPQIVDAYPQTPSMMPYTPIPPEVSLDGFCPSHVVDLNAPPFLAPGGFPADMIWDAGWNMG</sequence>
<feature type="compositionally biased region" description="Low complexity" evidence="5">
    <location>
        <begin position="70"/>
        <end position="84"/>
    </location>
</feature>
<dbReference type="GO" id="GO:0003700">
    <property type="term" value="F:DNA-binding transcription factor activity"/>
    <property type="evidence" value="ECO:0007669"/>
    <property type="project" value="InterPro"/>
</dbReference>
<feature type="domain" description="BZIP" evidence="6">
    <location>
        <begin position="177"/>
        <end position="240"/>
    </location>
</feature>
<evidence type="ECO:0000256" key="1">
    <source>
        <dbReference type="ARBA" id="ARBA00004123"/>
    </source>
</evidence>
<comment type="caution">
    <text evidence="7">The sequence shown here is derived from an EMBL/GenBank/DDBJ whole genome shotgun (WGS) entry which is preliminary data.</text>
</comment>
<dbReference type="GO" id="GO:0005634">
    <property type="term" value="C:nucleus"/>
    <property type="evidence" value="ECO:0007669"/>
    <property type="project" value="UniProtKB-SubCell"/>
</dbReference>
<reference evidence="7" key="1">
    <citation type="submission" date="2022-10" db="EMBL/GenBank/DDBJ databases">
        <title>Determination and structural analysis of whole genome sequence of Sarocladium strictum F4-1.</title>
        <authorList>
            <person name="Hu L."/>
            <person name="Jiang Y."/>
        </authorList>
    </citation>
    <scope>NUCLEOTIDE SEQUENCE</scope>
    <source>
        <strain evidence="7">F4-1</strain>
    </source>
</reference>
<feature type="compositionally biased region" description="Polar residues" evidence="5">
    <location>
        <begin position="317"/>
        <end position="326"/>
    </location>
</feature>
<feature type="compositionally biased region" description="Basic and acidic residues" evidence="5">
    <location>
        <begin position="168"/>
        <end position="185"/>
    </location>
</feature>
<name>A0AA39GAD1_SARSR</name>
<evidence type="ECO:0000256" key="4">
    <source>
        <dbReference type="ARBA" id="ARBA00023242"/>
    </source>
</evidence>
<dbReference type="PANTHER" id="PTHR19304">
    <property type="entry name" value="CYCLIC-AMP RESPONSE ELEMENT BINDING PROTEIN"/>
    <property type="match status" value="1"/>
</dbReference>
<dbReference type="SMART" id="SM00338">
    <property type="entry name" value="BRLZ"/>
    <property type="match status" value="1"/>
</dbReference>
<evidence type="ECO:0000256" key="5">
    <source>
        <dbReference type="SAM" id="MobiDB-lite"/>
    </source>
</evidence>
<gene>
    <name evidence="7" type="ORF">NLU13_8954</name>
</gene>
<protein>
    <recommendedName>
        <fullName evidence="6">BZIP domain-containing protein</fullName>
    </recommendedName>
</protein>
<dbReference type="CDD" id="cd14687">
    <property type="entry name" value="bZIP_ATF2"/>
    <property type="match status" value="1"/>
</dbReference>
<dbReference type="Gene3D" id="1.20.5.170">
    <property type="match status" value="1"/>
</dbReference>
<evidence type="ECO:0000256" key="3">
    <source>
        <dbReference type="ARBA" id="ARBA00023163"/>
    </source>
</evidence>
<evidence type="ECO:0000256" key="2">
    <source>
        <dbReference type="ARBA" id="ARBA00023015"/>
    </source>
</evidence>
<comment type="subcellular location">
    <subcellularLocation>
        <location evidence="1">Nucleus</location>
    </subcellularLocation>
</comment>
<feature type="compositionally biased region" description="Gly residues" evidence="5">
    <location>
        <begin position="264"/>
        <end position="285"/>
    </location>
</feature>
<dbReference type="InterPro" id="IPR004827">
    <property type="entry name" value="bZIP"/>
</dbReference>
<dbReference type="AlphaFoldDB" id="A0AA39GAD1"/>
<evidence type="ECO:0000313" key="8">
    <source>
        <dbReference type="Proteomes" id="UP001175261"/>
    </source>
</evidence>